<dbReference type="PANTHER" id="PTHR21700:SF48">
    <property type="entry name" value="TRANSTHYRETIN-LIKE FAMILY PROTEIN"/>
    <property type="match status" value="1"/>
</dbReference>
<dbReference type="PANTHER" id="PTHR21700">
    <property type="entry name" value="TRANSTHYRETIN-LIKE FAMILY PROTEIN-RELATED"/>
    <property type="match status" value="1"/>
</dbReference>
<evidence type="ECO:0000256" key="4">
    <source>
        <dbReference type="ARBA" id="ARBA00022729"/>
    </source>
</evidence>
<proteinExistence type="inferred from homology"/>
<protein>
    <recommendedName>
        <fullName evidence="6">Transthyretin-like family protein</fullName>
    </recommendedName>
</protein>
<comment type="subcellular location">
    <subcellularLocation>
        <location evidence="1">Secreted</location>
    </subcellularLocation>
</comment>
<sequence length="222" mass="25683">MQFKYEAFLNKQEQIQISLPNAVIPAKRNLSRKRKRLAKVEPGKIHRYRKRILADTVKLLEKKELRQGMILVHILCLFLHLVIGDQIKFAEKISTHSTAVKGILLCGNTSANDVKVKLFRKASDDIGEVLSTDQTTLNGHFQIKGDTVGRTEQDIEPVIRFYHRCDDDLKKDLKKVGYRTFAISYPKEYVTIGKVPRKQFDIGKLNLQIIYPRESRDMKFVD</sequence>
<dbReference type="AlphaFoldDB" id="A0A1I8EX80"/>
<dbReference type="GO" id="GO:0009986">
    <property type="term" value="C:cell surface"/>
    <property type="evidence" value="ECO:0007669"/>
    <property type="project" value="InterPro"/>
</dbReference>
<evidence type="ECO:0000313" key="5">
    <source>
        <dbReference type="WBParaSite" id="maker-PairedContig_6037-snap-gene-0.4-mRNA-1"/>
    </source>
</evidence>
<dbReference type="WBParaSite" id="maker-PairedContig_6037-snap-gene-0.4-mRNA-1">
    <property type="protein sequence ID" value="maker-PairedContig_6037-snap-gene-0.4-mRNA-1"/>
    <property type="gene ID" value="maker-PairedContig_6037-snap-gene-0.4"/>
</dbReference>
<evidence type="ECO:0000256" key="2">
    <source>
        <dbReference type="ARBA" id="ARBA00010112"/>
    </source>
</evidence>
<name>A0A1I8EX80_WUCBA</name>
<dbReference type="InterPro" id="IPR001534">
    <property type="entry name" value="Transthyretin-like"/>
</dbReference>
<accession>A0A1I8EX80</accession>
<evidence type="ECO:0000256" key="3">
    <source>
        <dbReference type="ARBA" id="ARBA00022525"/>
    </source>
</evidence>
<keyword evidence="4" id="KW-0732">Signal</keyword>
<comment type="similarity">
    <text evidence="2">Belongs to the nematode transthyretin-like family.</text>
</comment>
<evidence type="ECO:0000256" key="1">
    <source>
        <dbReference type="ARBA" id="ARBA00004613"/>
    </source>
</evidence>
<dbReference type="InterPro" id="IPR038479">
    <property type="entry name" value="Transthyretin-like_sf"/>
</dbReference>
<organism evidence="5">
    <name type="scientific">Wuchereria bancrofti</name>
    <dbReference type="NCBI Taxonomy" id="6293"/>
    <lineage>
        <taxon>Eukaryota</taxon>
        <taxon>Metazoa</taxon>
        <taxon>Ecdysozoa</taxon>
        <taxon>Nematoda</taxon>
        <taxon>Chromadorea</taxon>
        <taxon>Rhabditida</taxon>
        <taxon>Spirurina</taxon>
        <taxon>Spiruromorpha</taxon>
        <taxon>Filarioidea</taxon>
        <taxon>Onchocercidae</taxon>
        <taxon>Wuchereria</taxon>
    </lineage>
</organism>
<reference evidence="5" key="1">
    <citation type="submission" date="2016-11" db="UniProtKB">
        <authorList>
            <consortium name="WormBaseParasite"/>
        </authorList>
    </citation>
    <scope>IDENTIFICATION</scope>
    <source>
        <strain evidence="5">pt0022</strain>
    </source>
</reference>
<evidence type="ECO:0008006" key="6">
    <source>
        <dbReference type="Google" id="ProtNLM"/>
    </source>
</evidence>
<dbReference type="GO" id="GO:0005576">
    <property type="term" value="C:extracellular region"/>
    <property type="evidence" value="ECO:0007669"/>
    <property type="project" value="UniProtKB-SubCell"/>
</dbReference>
<dbReference type="Pfam" id="PF01060">
    <property type="entry name" value="TTR-52"/>
    <property type="match status" value="1"/>
</dbReference>
<dbReference type="Gene3D" id="2.60.40.3330">
    <property type="match status" value="1"/>
</dbReference>
<keyword evidence="3" id="KW-0964">Secreted</keyword>